<feature type="compositionally biased region" description="Pro residues" evidence="1">
    <location>
        <begin position="1"/>
        <end position="20"/>
    </location>
</feature>
<keyword evidence="2" id="KW-0472">Membrane</keyword>
<organism evidence="3 4">
    <name type="scientific">Pseudonocardia halophobica</name>
    <dbReference type="NCBI Taxonomy" id="29401"/>
    <lineage>
        <taxon>Bacteria</taxon>
        <taxon>Bacillati</taxon>
        <taxon>Actinomycetota</taxon>
        <taxon>Actinomycetes</taxon>
        <taxon>Pseudonocardiales</taxon>
        <taxon>Pseudonocardiaceae</taxon>
        <taxon>Pseudonocardia</taxon>
    </lineage>
</organism>
<feature type="transmembrane region" description="Helical" evidence="2">
    <location>
        <begin position="83"/>
        <end position="102"/>
    </location>
</feature>
<dbReference type="InterPro" id="IPR021401">
    <property type="entry name" value="DUF3040"/>
</dbReference>
<proteinExistence type="predicted"/>
<dbReference type="Pfam" id="PF11239">
    <property type="entry name" value="DUF3040"/>
    <property type="match status" value="1"/>
</dbReference>
<evidence type="ECO:0000313" key="3">
    <source>
        <dbReference type="EMBL" id="GLL09364.1"/>
    </source>
</evidence>
<keyword evidence="2" id="KW-1133">Transmembrane helix</keyword>
<dbReference type="EMBL" id="BSFQ01000002">
    <property type="protein sequence ID" value="GLL09364.1"/>
    <property type="molecule type" value="Genomic_DNA"/>
</dbReference>
<evidence type="ECO:0000256" key="2">
    <source>
        <dbReference type="SAM" id="Phobius"/>
    </source>
</evidence>
<keyword evidence="4" id="KW-1185">Reference proteome</keyword>
<dbReference type="RefSeq" id="WP_037039573.1">
    <property type="nucleotide sequence ID" value="NZ_BAAAUZ010000013.1"/>
</dbReference>
<keyword evidence="2" id="KW-0812">Transmembrane</keyword>
<comment type="caution">
    <text evidence="3">The sequence shown here is derived from an EMBL/GenBank/DDBJ whole genome shotgun (WGS) entry which is preliminary data.</text>
</comment>
<evidence type="ECO:0000256" key="1">
    <source>
        <dbReference type="SAM" id="MobiDB-lite"/>
    </source>
</evidence>
<accession>A0A9W6KZC3</accession>
<sequence length="111" mass="11786">MPSAFPPPPSPPPGRDPGPPLTDHEKHLLADLGCDLQANDPGLADELSGGPREWPAWLTFDRVVQVLAVLAVIVVLLPADWAALLLILALMIGLPLILLLVAERRARGPDG</sequence>
<name>A0A9W6KZC3_9PSEU</name>
<dbReference type="AlphaFoldDB" id="A0A9W6KZC3"/>
<reference evidence="3" key="2">
    <citation type="submission" date="2023-01" db="EMBL/GenBank/DDBJ databases">
        <authorList>
            <person name="Sun Q."/>
            <person name="Evtushenko L."/>
        </authorList>
    </citation>
    <scope>NUCLEOTIDE SEQUENCE</scope>
    <source>
        <strain evidence="3">VKM Ac-1069</strain>
    </source>
</reference>
<protein>
    <recommendedName>
        <fullName evidence="5">DUF3040 domain-containing protein</fullName>
    </recommendedName>
</protein>
<evidence type="ECO:0008006" key="5">
    <source>
        <dbReference type="Google" id="ProtNLM"/>
    </source>
</evidence>
<feature type="region of interest" description="Disordered" evidence="1">
    <location>
        <begin position="1"/>
        <end position="24"/>
    </location>
</feature>
<gene>
    <name evidence="3" type="ORF">GCM10017577_05040</name>
</gene>
<dbReference type="Proteomes" id="UP001143463">
    <property type="component" value="Unassembled WGS sequence"/>
</dbReference>
<evidence type="ECO:0000313" key="4">
    <source>
        <dbReference type="Proteomes" id="UP001143463"/>
    </source>
</evidence>
<reference evidence="3" key="1">
    <citation type="journal article" date="2014" name="Int. J. Syst. Evol. Microbiol.">
        <title>Complete genome sequence of Corynebacterium casei LMG S-19264T (=DSM 44701T), isolated from a smear-ripened cheese.</title>
        <authorList>
            <consortium name="US DOE Joint Genome Institute (JGI-PGF)"/>
            <person name="Walter F."/>
            <person name="Albersmeier A."/>
            <person name="Kalinowski J."/>
            <person name="Ruckert C."/>
        </authorList>
    </citation>
    <scope>NUCLEOTIDE SEQUENCE</scope>
    <source>
        <strain evidence="3">VKM Ac-1069</strain>
    </source>
</reference>